<reference evidence="3" key="1">
    <citation type="submission" date="2024-02" db="UniProtKB">
        <authorList>
            <consortium name="WormBaseParasite"/>
        </authorList>
    </citation>
    <scope>IDENTIFICATION</scope>
</reference>
<dbReference type="Pfam" id="PF00226">
    <property type="entry name" value="DnaJ"/>
    <property type="match status" value="1"/>
</dbReference>
<dbReference type="Proteomes" id="UP000887575">
    <property type="component" value="Unassembled WGS sequence"/>
</dbReference>
<organism evidence="2 3">
    <name type="scientific">Mesorhabditis belari</name>
    <dbReference type="NCBI Taxonomy" id="2138241"/>
    <lineage>
        <taxon>Eukaryota</taxon>
        <taxon>Metazoa</taxon>
        <taxon>Ecdysozoa</taxon>
        <taxon>Nematoda</taxon>
        <taxon>Chromadorea</taxon>
        <taxon>Rhabditida</taxon>
        <taxon>Rhabditina</taxon>
        <taxon>Rhabditomorpha</taxon>
        <taxon>Rhabditoidea</taxon>
        <taxon>Rhabditidae</taxon>
        <taxon>Mesorhabditinae</taxon>
        <taxon>Mesorhabditis</taxon>
    </lineage>
</organism>
<dbReference type="WBParaSite" id="MBELARI_LOCUS14153">
    <property type="protein sequence ID" value="MBELARI_LOCUS14153"/>
    <property type="gene ID" value="MBELARI_LOCUS14153"/>
</dbReference>
<evidence type="ECO:0000259" key="1">
    <source>
        <dbReference type="PROSITE" id="PS50076"/>
    </source>
</evidence>
<accession>A0AAF3EJI0</accession>
<feature type="domain" description="J" evidence="1">
    <location>
        <begin position="245"/>
        <end position="303"/>
    </location>
</feature>
<dbReference type="SUPFAM" id="SSF46565">
    <property type="entry name" value="Chaperone J-domain"/>
    <property type="match status" value="1"/>
</dbReference>
<keyword evidence="2" id="KW-1185">Reference proteome</keyword>
<dbReference type="SMART" id="SM00271">
    <property type="entry name" value="DnaJ"/>
    <property type="match status" value="1"/>
</dbReference>
<dbReference type="InterPro" id="IPR036869">
    <property type="entry name" value="J_dom_sf"/>
</dbReference>
<name>A0AAF3EJI0_9BILA</name>
<dbReference type="PRINTS" id="PR00625">
    <property type="entry name" value="JDOMAIN"/>
</dbReference>
<protein>
    <recommendedName>
        <fullName evidence="1">J domain-containing protein</fullName>
    </recommendedName>
</protein>
<dbReference type="AlphaFoldDB" id="A0AAF3EJI0"/>
<sequence length="303" mass="32922">MSDDKYDNVVKQLCELFQGESANLMKVFAFLQFEEERCQGRTRSGVWNMMASLLTQKKELKVYAEDLLKKATPEEKKEVDEKFVNMQMEIAKHFDTEKALTTKEILQNKQALAAAIGLSFWMEIPHAAQEAIIGCIFDNLTNVPGYTLAAVFLAYEIGVNIYKWHNGTISGKRCAKDVLDSAACLGAGIGGGVAGAAFGALCAGPVGAVIGGLAGGFVASFAGQALMNLLTTEIFDLPKTVALEKAYTFLGVSRNATDEQVKDAYKKRLLECHPDKGGSQELFVKLQSYLGIICVARGWAPKA</sequence>
<dbReference type="Gene3D" id="1.10.287.110">
    <property type="entry name" value="DnaJ domain"/>
    <property type="match status" value="1"/>
</dbReference>
<proteinExistence type="predicted"/>
<evidence type="ECO:0000313" key="3">
    <source>
        <dbReference type="WBParaSite" id="MBELARI_LOCUS14153"/>
    </source>
</evidence>
<evidence type="ECO:0000313" key="2">
    <source>
        <dbReference type="Proteomes" id="UP000887575"/>
    </source>
</evidence>
<dbReference type="CDD" id="cd06257">
    <property type="entry name" value="DnaJ"/>
    <property type="match status" value="1"/>
</dbReference>
<dbReference type="InterPro" id="IPR001623">
    <property type="entry name" value="DnaJ_domain"/>
</dbReference>
<dbReference type="PROSITE" id="PS50076">
    <property type="entry name" value="DNAJ_2"/>
    <property type="match status" value="1"/>
</dbReference>